<protein>
    <recommendedName>
        <fullName evidence="2">N-acetyltransferase domain-containing protein</fullName>
    </recommendedName>
</protein>
<dbReference type="InterPro" id="IPR016181">
    <property type="entry name" value="Acyl_CoA_acyltransferase"/>
</dbReference>
<comment type="caution">
    <text evidence="3">The sequence shown here is derived from an EMBL/GenBank/DDBJ whole genome shotgun (WGS) entry which is preliminary data.</text>
</comment>
<reference evidence="3" key="1">
    <citation type="submission" date="2022-07" db="EMBL/GenBank/DDBJ databases">
        <title>Phylogenomic reconstructions and comparative analyses of Kickxellomycotina fungi.</title>
        <authorList>
            <person name="Reynolds N.K."/>
            <person name="Stajich J.E."/>
            <person name="Barry K."/>
            <person name="Grigoriev I.V."/>
            <person name="Crous P."/>
            <person name="Smith M.E."/>
        </authorList>
    </citation>
    <scope>NUCLEOTIDE SEQUENCE</scope>
    <source>
        <strain evidence="3">RSA 567</strain>
    </source>
</reference>
<dbReference type="PANTHER" id="PTHR47542">
    <property type="entry name" value="ACYL-COA N-ACYLTRANSFERASES (NAT) SUPERFAMILY PROTEIN"/>
    <property type="match status" value="1"/>
</dbReference>
<dbReference type="Proteomes" id="UP001151582">
    <property type="component" value="Unassembled WGS sequence"/>
</dbReference>
<evidence type="ECO:0000313" key="4">
    <source>
        <dbReference type="Proteomes" id="UP001151582"/>
    </source>
</evidence>
<dbReference type="GO" id="GO:0016747">
    <property type="term" value="F:acyltransferase activity, transferring groups other than amino-acyl groups"/>
    <property type="evidence" value="ECO:0007669"/>
    <property type="project" value="InterPro"/>
</dbReference>
<evidence type="ECO:0000256" key="1">
    <source>
        <dbReference type="SAM" id="MobiDB-lite"/>
    </source>
</evidence>
<dbReference type="InterPro" id="IPR000182">
    <property type="entry name" value="GNAT_dom"/>
</dbReference>
<dbReference type="PANTHER" id="PTHR47542:SF2">
    <property type="entry name" value="ACYL-COA N-ACYLTRANSFERASES (NAT) SUPERFAMILY PROTEIN"/>
    <property type="match status" value="1"/>
</dbReference>
<evidence type="ECO:0000313" key="3">
    <source>
        <dbReference type="EMBL" id="KAJ1971270.1"/>
    </source>
</evidence>
<keyword evidence="4" id="KW-1185">Reference proteome</keyword>
<dbReference type="SUPFAM" id="SSF55729">
    <property type="entry name" value="Acyl-CoA N-acyltransferases (Nat)"/>
    <property type="match status" value="1"/>
</dbReference>
<sequence length="221" mass="24128">MDSCVGRAASLRPLTFAQYPFSATPLLTAHATGILETCQAIERRTFPKAEAMELKRELAKPNTFLVACLDLSSTSGSPAQASPASLGTKTTSQPTAARSRRSSARSQPSSKSAAFTGITNPQVRGYAVYVYSKRDGTIRIIKVAVASAHRNQGIGTRLVQYILHQVVVAYPGVTKAWLHVDPARPAAYHLYQNLGFQKVSTIQDYYGHNRHADILERPFTH</sequence>
<feature type="compositionally biased region" description="Low complexity" evidence="1">
    <location>
        <begin position="104"/>
        <end position="114"/>
    </location>
</feature>
<feature type="domain" description="N-acetyltransferase" evidence="2">
    <location>
        <begin position="66"/>
        <end position="220"/>
    </location>
</feature>
<dbReference type="CDD" id="cd04301">
    <property type="entry name" value="NAT_SF"/>
    <property type="match status" value="1"/>
</dbReference>
<dbReference type="AlphaFoldDB" id="A0A9W8B1P2"/>
<gene>
    <name evidence="3" type="ORF">H4R34_005797</name>
</gene>
<feature type="region of interest" description="Disordered" evidence="1">
    <location>
        <begin position="77"/>
        <end position="116"/>
    </location>
</feature>
<organism evidence="3 4">
    <name type="scientific">Dimargaris verticillata</name>
    <dbReference type="NCBI Taxonomy" id="2761393"/>
    <lineage>
        <taxon>Eukaryota</taxon>
        <taxon>Fungi</taxon>
        <taxon>Fungi incertae sedis</taxon>
        <taxon>Zoopagomycota</taxon>
        <taxon>Kickxellomycotina</taxon>
        <taxon>Dimargaritomycetes</taxon>
        <taxon>Dimargaritales</taxon>
        <taxon>Dimargaritaceae</taxon>
        <taxon>Dimargaris</taxon>
    </lineage>
</organism>
<evidence type="ECO:0000259" key="2">
    <source>
        <dbReference type="PROSITE" id="PS51186"/>
    </source>
</evidence>
<name>A0A9W8B1P2_9FUNG</name>
<dbReference type="PROSITE" id="PS51186">
    <property type="entry name" value="GNAT"/>
    <property type="match status" value="1"/>
</dbReference>
<accession>A0A9W8B1P2</accession>
<proteinExistence type="predicted"/>
<dbReference type="Pfam" id="PF00583">
    <property type="entry name" value="Acetyltransf_1"/>
    <property type="match status" value="1"/>
</dbReference>
<feature type="compositionally biased region" description="Polar residues" evidence="1">
    <location>
        <begin position="77"/>
        <end position="90"/>
    </location>
</feature>
<dbReference type="OrthoDB" id="41532at2759"/>
<dbReference type="EMBL" id="JANBQB010001441">
    <property type="protein sequence ID" value="KAJ1971270.1"/>
    <property type="molecule type" value="Genomic_DNA"/>
</dbReference>
<dbReference type="Gene3D" id="3.40.630.30">
    <property type="match status" value="1"/>
</dbReference>